<feature type="compositionally biased region" description="Polar residues" evidence="1">
    <location>
        <begin position="260"/>
        <end position="269"/>
    </location>
</feature>
<evidence type="ECO:0000313" key="3">
    <source>
        <dbReference type="Proteomes" id="UP001140510"/>
    </source>
</evidence>
<organism evidence="2 3">
    <name type="scientific">Didymella pomorum</name>
    <dbReference type="NCBI Taxonomy" id="749634"/>
    <lineage>
        <taxon>Eukaryota</taxon>
        <taxon>Fungi</taxon>
        <taxon>Dikarya</taxon>
        <taxon>Ascomycota</taxon>
        <taxon>Pezizomycotina</taxon>
        <taxon>Dothideomycetes</taxon>
        <taxon>Pleosporomycetidae</taxon>
        <taxon>Pleosporales</taxon>
        <taxon>Pleosporineae</taxon>
        <taxon>Didymellaceae</taxon>
        <taxon>Didymella</taxon>
    </lineage>
</organism>
<feature type="region of interest" description="Disordered" evidence="1">
    <location>
        <begin position="1"/>
        <end position="653"/>
    </location>
</feature>
<keyword evidence="3" id="KW-1185">Reference proteome</keyword>
<feature type="compositionally biased region" description="Low complexity" evidence="1">
    <location>
        <begin position="632"/>
        <end position="643"/>
    </location>
</feature>
<dbReference type="Proteomes" id="UP001140510">
    <property type="component" value="Unassembled WGS sequence"/>
</dbReference>
<protein>
    <submittedName>
        <fullName evidence="2">Uncharacterized protein</fullName>
    </submittedName>
</protein>
<name>A0A9W8ZNG4_9PLEO</name>
<feature type="compositionally biased region" description="Basic and acidic residues" evidence="1">
    <location>
        <begin position="524"/>
        <end position="542"/>
    </location>
</feature>
<reference evidence="2" key="1">
    <citation type="submission" date="2022-10" db="EMBL/GenBank/DDBJ databases">
        <title>Tapping the CABI collections for fungal endophytes: first genome assemblies for Collariella, Neodidymelliopsis, Ascochyta clinopodiicola, Didymella pomorum, Didymosphaeria variabile, Neocosmospora piperis and Neocucurbitaria cava.</title>
        <authorList>
            <person name="Hill R."/>
        </authorList>
    </citation>
    <scope>NUCLEOTIDE SEQUENCE</scope>
    <source>
        <strain evidence="2">IMI 355091</strain>
    </source>
</reference>
<feature type="compositionally biased region" description="Low complexity" evidence="1">
    <location>
        <begin position="81"/>
        <end position="92"/>
    </location>
</feature>
<gene>
    <name evidence="2" type="ORF">N0V91_001143</name>
</gene>
<evidence type="ECO:0000256" key="1">
    <source>
        <dbReference type="SAM" id="MobiDB-lite"/>
    </source>
</evidence>
<evidence type="ECO:0000313" key="2">
    <source>
        <dbReference type="EMBL" id="KAJ4412004.1"/>
    </source>
</evidence>
<feature type="compositionally biased region" description="Basic and acidic residues" evidence="1">
    <location>
        <begin position="458"/>
        <end position="477"/>
    </location>
</feature>
<sequence>MAEQKYKQPYAEDYFSDDGQTNNNGVSIDTLTPDPSPGKSNIRTKRSNPEDMGNGTLPGKQPNFDVKSDSGYSSQSVAGMSSADSAASAASPPVIPAAPSPTPQRERGSRPTHQRQQSSQSAQSPQTASRHPLSRRDSHASRQRPAPERRPTISRDQAPAPKRRDSRNVEDICPPGCTCGADAPPEPRPRQSRRQSMLQTQPAESAPDVSRQRSYDTRSQVSDPANYYPSSPVDGGRPPRGMYHGQQGGPVIEPAMSRRLSVNQRTPRPTSYHAGVGYNVQQPGMHTSYPSPPQDHGPPPSRSGYANMHYPQPPMHSPYMQYPSQPQGPPAAYLQAQAMQPMREAQRPPPPQARVSQTLPFGYSAQAPMVQVERSDRNMPSARYHSNAPPQRRPQRPEYRESEEYVSESEIESEEEEDFEPERQQPRSSRRRPTLPHANTMPAPLVPESRRPQAVIVPDRREPRDHRVRERAQDLRSNRRSSMSRPPLVPAIKSESAYDTPRARVIVEGSRSSRRESLQAYDKTFTEHQRRTRQQEYSEQPRTKRSSRIYDNVVVGHDYERDYHDDDEEHAPNARAPLRRRGTDAEPRRRPRPVEVKQAADAEDYINARRGERDTLADQSYAIAKTRSSRTSGAPSEPGSSHSSRSDNNGEIRLRIGNDAPVTLSLNGDMEGRTLQLVPIENGMNELVISGNGLSGVAFEARQKP</sequence>
<feature type="compositionally biased region" description="Polar residues" evidence="1">
    <location>
        <begin position="18"/>
        <end position="30"/>
    </location>
</feature>
<feature type="compositionally biased region" description="Polar residues" evidence="1">
    <location>
        <begin position="70"/>
        <end position="79"/>
    </location>
</feature>
<proteinExistence type="predicted"/>
<feature type="compositionally biased region" description="Basic and acidic residues" evidence="1">
    <location>
        <begin position="134"/>
        <end position="153"/>
    </location>
</feature>
<dbReference type="EMBL" id="JAPEVA010000004">
    <property type="protein sequence ID" value="KAJ4412004.1"/>
    <property type="molecule type" value="Genomic_DNA"/>
</dbReference>
<dbReference type="AlphaFoldDB" id="A0A9W8ZNG4"/>
<feature type="compositionally biased region" description="Acidic residues" evidence="1">
    <location>
        <begin position="404"/>
        <end position="420"/>
    </location>
</feature>
<feature type="compositionally biased region" description="Basic and acidic residues" evidence="1">
    <location>
        <begin position="581"/>
        <end position="616"/>
    </location>
</feature>
<comment type="caution">
    <text evidence="2">The sequence shown here is derived from an EMBL/GenBank/DDBJ whole genome shotgun (WGS) entry which is preliminary data.</text>
</comment>
<feature type="compositionally biased region" description="Pro residues" evidence="1">
    <location>
        <begin position="93"/>
        <end position="102"/>
    </location>
</feature>
<feature type="compositionally biased region" description="Pro residues" evidence="1">
    <location>
        <begin position="290"/>
        <end position="301"/>
    </location>
</feature>
<feature type="compositionally biased region" description="Low complexity" evidence="1">
    <location>
        <begin position="114"/>
        <end position="130"/>
    </location>
</feature>
<accession>A0A9W8ZNG4</accession>
<feature type="compositionally biased region" description="Basic and acidic residues" evidence="1">
    <location>
        <begin position="644"/>
        <end position="653"/>
    </location>
</feature>
<dbReference type="OrthoDB" id="5407458at2759"/>